<reference evidence="3" key="1">
    <citation type="submission" date="2020-03" db="EMBL/GenBank/DDBJ databases">
        <title>Castanea mollissima Vanexum genome sequencing.</title>
        <authorList>
            <person name="Staton M."/>
        </authorList>
    </citation>
    <scope>NUCLEOTIDE SEQUENCE</scope>
    <source>
        <tissue evidence="3">Leaf</tissue>
    </source>
</reference>
<comment type="caution">
    <text evidence="3">The sequence shown here is derived from an EMBL/GenBank/DDBJ whole genome shotgun (WGS) entry which is preliminary data.</text>
</comment>
<accession>A0A8J4QIG7</accession>
<feature type="region of interest" description="Disordered" evidence="1">
    <location>
        <begin position="84"/>
        <end position="137"/>
    </location>
</feature>
<dbReference type="Proteomes" id="UP000737018">
    <property type="component" value="Unassembled WGS sequence"/>
</dbReference>
<keyword evidence="4" id="KW-1185">Reference proteome</keyword>
<gene>
    <name evidence="3" type="ORF">CMV_022365</name>
</gene>
<evidence type="ECO:0000313" key="3">
    <source>
        <dbReference type="EMBL" id="KAF3952041.1"/>
    </source>
</evidence>
<dbReference type="AlphaFoldDB" id="A0A8J4QIG7"/>
<protein>
    <submittedName>
        <fullName evidence="3">Uncharacterized protein</fullName>
    </submittedName>
</protein>
<organism evidence="3 4">
    <name type="scientific">Castanea mollissima</name>
    <name type="common">Chinese chestnut</name>
    <dbReference type="NCBI Taxonomy" id="60419"/>
    <lineage>
        <taxon>Eukaryota</taxon>
        <taxon>Viridiplantae</taxon>
        <taxon>Streptophyta</taxon>
        <taxon>Embryophyta</taxon>
        <taxon>Tracheophyta</taxon>
        <taxon>Spermatophyta</taxon>
        <taxon>Magnoliopsida</taxon>
        <taxon>eudicotyledons</taxon>
        <taxon>Gunneridae</taxon>
        <taxon>Pentapetalae</taxon>
        <taxon>rosids</taxon>
        <taxon>fabids</taxon>
        <taxon>Fagales</taxon>
        <taxon>Fagaceae</taxon>
        <taxon>Castanea</taxon>
    </lineage>
</organism>
<evidence type="ECO:0000256" key="1">
    <source>
        <dbReference type="SAM" id="MobiDB-lite"/>
    </source>
</evidence>
<evidence type="ECO:0000313" key="4">
    <source>
        <dbReference type="Proteomes" id="UP000737018"/>
    </source>
</evidence>
<proteinExistence type="predicted"/>
<dbReference type="EMBL" id="JRKL02004667">
    <property type="protein sequence ID" value="KAF3952041.1"/>
    <property type="molecule type" value="Genomic_DNA"/>
</dbReference>
<feature type="compositionally biased region" description="Low complexity" evidence="1">
    <location>
        <begin position="119"/>
        <end position="137"/>
    </location>
</feature>
<evidence type="ECO:0000256" key="2">
    <source>
        <dbReference type="SAM" id="SignalP"/>
    </source>
</evidence>
<sequence length="137" mass="15001">MALLTIVLLKVTVVLVLFFMCVPAHEARTISHGQNQNIMKNYKDKLIGAVQQGEEAPPYVSNPTSMMSQKAFFVTDHTIDVSPSLRRMLQRGPVRPSGPNPPTHIPPKTSHNAPHFPGSMEKSSPSSSMPKESTSIP</sequence>
<keyword evidence="2" id="KW-0732">Signal</keyword>
<feature type="chain" id="PRO_5035259604" evidence="2">
    <location>
        <begin position="28"/>
        <end position="137"/>
    </location>
</feature>
<name>A0A8J4QIG7_9ROSI</name>
<feature type="compositionally biased region" description="Pro residues" evidence="1">
    <location>
        <begin position="96"/>
        <end position="105"/>
    </location>
</feature>
<feature type="signal peptide" evidence="2">
    <location>
        <begin position="1"/>
        <end position="27"/>
    </location>
</feature>